<dbReference type="GO" id="GO:0006508">
    <property type="term" value="P:proteolysis"/>
    <property type="evidence" value="ECO:0007669"/>
    <property type="project" value="InterPro"/>
</dbReference>
<name>A0A2Z4Y8F2_SUMC1</name>
<evidence type="ECO:0000259" key="1">
    <source>
        <dbReference type="Pfam" id="PF02557"/>
    </source>
</evidence>
<evidence type="ECO:0000313" key="2">
    <source>
        <dbReference type="EMBL" id="AXA37521.1"/>
    </source>
</evidence>
<sequence>MRYLWLTFLVTLVLLGLMSWKGGQASVVREGGLVNPPLAITPAYSKEPPHTRPLGGAYGYDLLQVSSVAPTTIFQNLESLNITRQIASEREEREEWGAFPANASVGSGMGAMGSSVVMLPPPRPKIQPDDPLSAPNLPVEPTAVESDLPQIVAPPVVALQDKLPAFAEPSFSATQAPIVLSSGATIQPLTRLRNEHDFDWILFKTDQGFWWSPAEFFVTVAPALPPEQASVPYEIGHEPVDRDTPLPPNYVPPDLVPIPAKFCLGMKEIRLRREVVEALVRMLEAAESQGLHIRAFSGFRDFETQRRLYLEAVEKQGPKQNGTAAPGYSEHQLGTTVDVSNLDPQYVLSSRFGETPEGRWLFQHAAEFGFVHSYTNENTQEVGYKPEPWHLRYLGQTLARETVVARSARGGGASPQ</sequence>
<reference evidence="2 3" key="1">
    <citation type="submission" date="2018-05" db="EMBL/GenBank/DDBJ databases">
        <title>A metagenomic window into the 2 km-deep terrestrial subsurface aquifer revealed taxonomically and functionally diverse microbial community comprising novel uncultured bacterial lineages.</title>
        <authorList>
            <person name="Kadnikov V.V."/>
            <person name="Mardanov A.V."/>
            <person name="Beletsky A.V."/>
            <person name="Banks D."/>
            <person name="Pimenov N.V."/>
            <person name="Frank Y.A."/>
            <person name="Karnachuk O.V."/>
            <person name="Ravin N.V."/>
        </authorList>
    </citation>
    <scope>NUCLEOTIDE SEQUENCE [LARGE SCALE GENOMIC DNA]</scope>
    <source>
        <strain evidence="2">BY</strain>
    </source>
</reference>
<dbReference type="GO" id="GO:0004180">
    <property type="term" value="F:carboxypeptidase activity"/>
    <property type="evidence" value="ECO:0007669"/>
    <property type="project" value="UniProtKB-KW"/>
</dbReference>
<dbReference type="AlphaFoldDB" id="A0A2Z4Y8F2"/>
<dbReference type="InterPro" id="IPR003709">
    <property type="entry name" value="VanY-like_core_dom"/>
</dbReference>
<proteinExistence type="predicted"/>
<accession>A0A2Z4Y8F2</accession>
<dbReference type="InterPro" id="IPR058193">
    <property type="entry name" value="VanY/YodJ_core_dom"/>
</dbReference>
<dbReference type="PANTHER" id="PTHR34385:SF1">
    <property type="entry name" value="PEPTIDOGLYCAN L-ALANYL-D-GLUTAMATE ENDOPEPTIDASE CWLK"/>
    <property type="match status" value="1"/>
</dbReference>
<dbReference type="EMBL" id="CP030759">
    <property type="protein sequence ID" value="AXA37521.1"/>
    <property type="molecule type" value="Genomic_DNA"/>
</dbReference>
<dbReference type="KEGG" id="schv:BRCON_2779"/>
<dbReference type="Pfam" id="PF02557">
    <property type="entry name" value="VanY"/>
    <property type="match status" value="1"/>
</dbReference>
<keyword evidence="2" id="KW-0378">Hydrolase</keyword>
<evidence type="ECO:0000313" key="3">
    <source>
        <dbReference type="Proteomes" id="UP000262583"/>
    </source>
</evidence>
<protein>
    <submittedName>
        <fullName evidence="2">D-alanyl-D-alanine carboxypeptidase</fullName>
    </submittedName>
</protein>
<dbReference type="InterPro" id="IPR052179">
    <property type="entry name" value="DD-CPase-like"/>
</dbReference>
<organism evidence="2 3">
    <name type="scientific">Sumerlaea chitinivorans</name>
    <dbReference type="NCBI Taxonomy" id="2250252"/>
    <lineage>
        <taxon>Bacteria</taxon>
        <taxon>Candidatus Sumerlaeota</taxon>
        <taxon>Candidatus Sumerlaeia</taxon>
        <taxon>Candidatus Sumerlaeales</taxon>
        <taxon>Candidatus Sumerlaeaceae</taxon>
        <taxon>Candidatus Sumerlaea</taxon>
    </lineage>
</organism>
<gene>
    <name evidence="2" type="ORF">BRCON_2779</name>
</gene>
<dbReference type="Gene3D" id="3.30.1380.10">
    <property type="match status" value="1"/>
</dbReference>
<dbReference type="Proteomes" id="UP000262583">
    <property type="component" value="Chromosome"/>
</dbReference>
<keyword evidence="2" id="KW-0645">Protease</keyword>
<feature type="domain" description="D-alanyl-D-alanine carboxypeptidase-like core" evidence="1">
    <location>
        <begin position="269"/>
        <end position="395"/>
    </location>
</feature>
<dbReference type="CDD" id="cd14852">
    <property type="entry name" value="LD-carboxypeptidase"/>
    <property type="match status" value="1"/>
</dbReference>
<dbReference type="PANTHER" id="PTHR34385">
    <property type="entry name" value="D-ALANYL-D-ALANINE CARBOXYPEPTIDASE"/>
    <property type="match status" value="1"/>
</dbReference>
<dbReference type="SUPFAM" id="SSF55166">
    <property type="entry name" value="Hedgehog/DD-peptidase"/>
    <property type="match status" value="1"/>
</dbReference>
<keyword evidence="2" id="KW-0121">Carboxypeptidase</keyword>
<dbReference type="InterPro" id="IPR009045">
    <property type="entry name" value="Zn_M74/Hedgehog-like"/>
</dbReference>